<dbReference type="EMBL" id="BAAAME010000009">
    <property type="protein sequence ID" value="GAA1751397.1"/>
    <property type="molecule type" value="Genomic_DNA"/>
</dbReference>
<protein>
    <submittedName>
        <fullName evidence="1">Uncharacterized protein</fullName>
    </submittedName>
</protein>
<keyword evidence="2" id="KW-1185">Reference proteome</keyword>
<comment type="caution">
    <text evidence="1">The sequence shown here is derived from an EMBL/GenBank/DDBJ whole genome shotgun (WGS) entry which is preliminary data.</text>
</comment>
<reference evidence="2" key="1">
    <citation type="journal article" date="2019" name="Int. J. Syst. Evol. Microbiol.">
        <title>The Global Catalogue of Microorganisms (GCM) 10K type strain sequencing project: providing services to taxonomists for standard genome sequencing and annotation.</title>
        <authorList>
            <consortium name="The Broad Institute Genomics Platform"/>
            <consortium name="The Broad Institute Genome Sequencing Center for Infectious Disease"/>
            <person name="Wu L."/>
            <person name="Ma J."/>
        </authorList>
    </citation>
    <scope>NUCLEOTIDE SEQUENCE [LARGE SCALE GENOMIC DNA]</scope>
    <source>
        <strain evidence="2">JCM 13518</strain>
    </source>
</reference>
<dbReference type="Proteomes" id="UP001501057">
    <property type="component" value="Unassembled WGS sequence"/>
</dbReference>
<proteinExistence type="predicted"/>
<sequence length="71" mass="7555">MRRDTSLTAARCHGAAYDGALPADFFPSGTIHRRPLALHATGFAGGTPVLPLGARKLAYFLTPTRPHRPTG</sequence>
<evidence type="ECO:0000313" key="1">
    <source>
        <dbReference type="EMBL" id="GAA1751397.1"/>
    </source>
</evidence>
<name>A0ABP4WCM5_9ACTN</name>
<organism evidence="1 2">
    <name type="scientific">Aeromicrobium alkaliterrae</name>
    <dbReference type="NCBI Taxonomy" id="302168"/>
    <lineage>
        <taxon>Bacteria</taxon>
        <taxon>Bacillati</taxon>
        <taxon>Actinomycetota</taxon>
        <taxon>Actinomycetes</taxon>
        <taxon>Propionibacteriales</taxon>
        <taxon>Nocardioidaceae</taxon>
        <taxon>Aeromicrobium</taxon>
    </lineage>
</organism>
<gene>
    <name evidence="1" type="ORF">GCM10009710_33860</name>
</gene>
<evidence type="ECO:0000313" key="2">
    <source>
        <dbReference type="Proteomes" id="UP001501057"/>
    </source>
</evidence>
<accession>A0ABP4WCM5</accession>